<comment type="subcellular location">
    <subcellularLocation>
        <location evidence="1">Cell envelope</location>
    </subcellularLocation>
</comment>
<feature type="domain" description="GLUG" evidence="3">
    <location>
        <begin position="200"/>
        <end position="227"/>
    </location>
</feature>
<keyword evidence="2" id="KW-1133">Transmembrane helix</keyword>
<protein>
    <submittedName>
        <fullName evidence="4">Beta strand repeat-containing protein</fullName>
    </submittedName>
</protein>
<feature type="transmembrane region" description="Helical" evidence="2">
    <location>
        <begin position="9"/>
        <end position="28"/>
    </location>
</feature>
<feature type="domain" description="GLUG" evidence="3">
    <location>
        <begin position="517"/>
        <end position="541"/>
    </location>
</feature>
<evidence type="ECO:0000313" key="5">
    <source>
        <dbReference type="Proteomes" id="UP001589619"/>
    </source>
</evidence>
<feature type="non-terminal residue" evidence="4">
    <location>
        <position position="919"/>
    </location>
</feature>
<organism evidence="4 5">
    <name type="scientific">Paenibacillus hodogayensis</name>
    <dbReference type="NCBI Taxonomy" id="279208"/>
    <lineage>
        <taxon>Bacteria</taxon>
        <taxon>Bacillati</taxon>
        <taxon>Bacillota</taxon>
        <taxon>Bacilli</taxon>
        <taxon>Bacillales</taxon>
        <taxon>Paenibacillaceae</taxon>
        <taxon>Paenibacillus</taxon>
    </lineage>
</organism>
<dbReference type="Proteomes" id="UP001589619">
    <property type="component" value="Unassembled WGS sequence"/>
</dbReference>
<feature type="domain" description="GLUG" evidence="3">
    <location>
        <begin position="317"/>
        <end position="342"/>
    </location>
</feature>
<dbReference type="InterPro" id="IPR013378">
    <property type="entry name" value="InlB-like_B-rpt"/>
</dbReference>
<evidence type="ECO:0000259" key="3">
    <source>
        <dbReference type="Pfam" id="PF07581"/>
    </source>
</evidence>
<dbReference type="InterPro" id="IPR042229">
    <property type="entry name" value="Listeria/Bacterioides_rpt_sf"/>
</dbReference>
<evidence type="ECO:0000256" key="2">
    <source>
        <dbReference type="SAM" id="Phobius"/>
    </source>
</evidence>
<keyword evidence="2" id="KW-0812">Transmembrane</keyword>
<dbReference type="EMBL" id="JBHMAG010000003">
    <property type="protein sequence ID" value="MFB9750364.1"/>
    <property type="molecule type" value="Genomic_DNA"/>
</dbReference>
<feature type="domain" description="GLUG" evidence="3">
    <location>
        <begin position="170"/>
        <end position="195"/>
    </location>
</feature>
<gene>
    <name evidence="4" type="ORF">ACFFNY_02160</name>
</gene>
<accession>A0ABV5VQ14</accession>
<dbReference type="Pfam" id="PF07581">
    <property type="entry name" value="Glug"/>
    <property type="match status" value="5"/>
</dbReference>
<dbReference type="InterPro" id="IPR011493">
    <property type="entry name" value="GLUG"/>
</dbReference>
<dbReference type="Gene3D" id="2.60.40.4270">
    <property type="entry name" value="Listeria-Bacteroides repeat domain"/>
    <property type="match status" value="1"/>
</dbReference>
<keyword evidence="5" id="KW-1185">Reference proteome</keyword>
<keyword evidence="2" id="KW-0472">Membrane</keyword>
<evidence type="ECO:0000256" key="1">
    <source>
        <dbReference type="ARBA" id="ARBA00004196"/>
    </source>
</evidence>
<sequence>MQKARHKGVILILTIMIIFGTLPGTFWGNGKAFAAGDFSGSGTSAAPYLIGTAEQLNKIRGPYLNANLYFKLTSNIDLSGYADWASIGNSDTPFKGHIDGDVYKITGLAIRKVEDEYVGLFGYIDSGSSLTRMKLENASVQGMQFVGALVGYNDGGTVSASYVSGNVSGVYNTGGLVGYSYNGTISDSHAAGTVSAGDDSASIGGLVGYSVGDDGSIISSYASVDVTVGKNSEDVGGLVGWINSGEIVNSYALGKVTAGRRSKDIGGLVGSDESVTFSNNYASGDVSGTRNVGGLIGNKTSNYEINQSYATGNVSGDGSVGGLVGRNYLGKINRSYATGEVNGNDGSSVGGLVGDNINGPIRDSHASGNVIGKDQSFFVGGLVGWSQPLDISGSYASGNVSGGNDLGGLVGYGIDGEISHSRAFGNVSGGYESQSLGGLIGGLADAVISKSYAAGEISGGDESSYVGGLAGNFTGEINNSYALGKVDGFYYVGGLVGYDSDGTVSTSYASGDVSGKTGVGGLVGYNVQKTISDSYATGKVSGKASSDYVGGLLGYNIYGTISRTYATGKVSGDGETGGLIGAGYIGTTINSFYDITTTGQTVSYGGDGQSTAAMQSKSTYEADQANRWDFSNTWTIDSVHNGGYPYLPNIQAYLDYDGNGSTNGTVPFSRSYMPGVTASVYSGTLDLTKTGYRFDGWNTLANGTGTLYKPGDPYTILSNTTLYANWQALSAIATITSTIGIVSTGGTSSESITGIPYGTTLAELKTAITPAPYATFEVYEADGLTVATALASGNKVIVTAQDGITKVTYTVSVAASSAKDLTAFSFAGFSPAAVGTINGTNVEVTVPFGTPVTSLIATFTSSPSSTVTVGVVPQLSGLTPNDFTSPVVYTVTAQDGTTKNYTVTVTVAASSAKDLTAFS</sequence>
<feature type="domain" description="GLUG" evidence="3">
    <location>
        <begin position="548"/>
        <end position="571"/>
    </location>
</feature>
<proteinExistence type="predicted"/>
<dbReference type="Gene3D" id="2.60.40.2340">
    <property type="match status" value="1"/>
</dbReference>
<comment type="caution">
    <text evidence="4">The sequence shown here is derived from an EMBL/GenBank/DDBJ whole genome shotgun (WGS) entry which is preliminary data.</text>
</comment>
<evidence type="ECO:0000313" key="4">
    <source>
        <dbReference type="EMBL" id="MFB9750364.1"/>
    </source>
</evidence>
<name>A0ABV5VQ14_9BACL</name>
<dbReference type="NCBIfam" id="TIGR02543">
    <property type="entry name" value="List_Bact_rpt"/>
    <property type="match status" value="1"/>
</dbReference>
<dbReference type="RefSeq" id="WP_379116153.1">
    <property type="nucleotide sequence ID" value="NZ_JBHMAG010000003.1"/>
</dbReference>
<dbReference type="Gene3D" id="2.160.20.110">
    <property type="match status" value="3"/>
</dbReference>
<dbReference type="Pfam" id="PF09479">
    <property type="entry name" value="Flg_new"/>
    <property type="match status" value="1"/>
</dbReference>
<reference evidence="4 5" key="1">
    <citation type="submission" date="2024-09" db="EMBL/GenBank/DDBJ databases">
        <authorList>
            <person name="Sun Q."/>
            <person name="Mori K."/>
        </authorList>
    </citation>
    <scope>NUCLEOTIDE SEQUENCE [LARGE SCALE GENOMIC DNA]</scope>
    <source>
        <strain evidence="4 5">JCM 12520</strain>
    </source>
</reference>